<dbReference type="RefSeq" id="WP_003586781.1">
    <property type="nucleotide sequence ID" value="NZ_JH719381.1"/>
</dbReference>
<dbReference type="EMBL" id="JH719381">
    <property type="protein sequence ID" value="EJB02889.1"/>
    <property type="molecule type" value="Genomic_DNA"/>
</dbReference>
<dbReference type="Proteomes" id="UP000005092">
    <property type="component" value="Unassembled WGS sequence"/>
</dbReference>
<proteinExistence type="predicted"/>
<reference evidence="1 2" key="1">
    <citation type="submission" date="2012-02" db="EMBL/GenBank/DDBJ databases">
        <title>Improved High-Quality Draft Sequence of Rhizobium leguminosarum bv. trifolii WSM597.</title>
        <authorList>
            <consortium name="US DOE Joint Genome Institute"/>
            <person name="Lucas S."/>
            <person name="Han J."/>
            <person name="Lapidus A."/>
            <person name="Cheng J.-F."/>
            <person name="Goodwin L."/>
            <person name="Pitluck S."/>
            <person name="Peters L."/>
            <person name="Ovchinnikova G."/>
            <person name="Held B."/>
            <person name="Detter J.C."/>
            <person name="Han C."/>
            <person name="Tapia R."/>
            <person name="Land M."/>
            <person name="Hauser L."/>
            <person name="Kyrpides N."/>
            <person name="Ivanova N."/>
            <person name="Pagani I."/>
            <person name="Brau L."/>
            <person name="Yates R."/>
            <person name="O'Hara G."/>
            <person name="Rui T."/>
            <person name="Howieson J."/>
            <person name="Reeve W."/>
            <person name="Woyke T."/>
        </authorList>
    </citation>
    <scope>NUCLEOTIDE SEQUENCE [LARGE SCALE GENOMIC DNA]</scope>
    <source>
        <strain evidence="1 2">WSM597</strain>
    </source>
</reference>
<organism evidence="1 2">
    <name type="scientific">Rhizobium leguminosarum bv. trifolii WSM597</name>
    <dbReference type="NCBI Taxonomy" id="754764"/>
    <lineage>
        <taxon>Bacteria</taxon>
        <taxon>Pseudomonadati</taxon>
        <taxon>Pseudomonadota</taxon>
        <taxon>Alphaproteobacteria</taxon>
        <taxon>Hyphomicrobiales</taxon>
        <taxon>Rhizobiaceae</taxon>
        <taxon>Rhizobium/Agrobacterium group</taxon>
        <taxon>Rhizobium</taxon>
    </lineage>
</organism>
<evidence type="ECO:0000313" key="2">
    <source>
        <dbReference type="Proteomes" id="UP000005092"/>
    </source>
</evidence>
<dbReference type="HOGENOM" id="CLU_148545_0_0_5"/>
<dbReference type="OrthoDB" id="5464931at2"/>
<dbReference type="AlphaFoldDB" id="I9N4S6"/>
<name>I9N4S6_RHILT</name>
<accession>I9N4S6</accession>
<gene>
    <name evidence="1" type="ORF">Rleg9DRAFT_1703</name>
</gene>
<evidence type="ECO:0000313" key="1">
    <source>
        <dbReference type="EMBL" id="EJB02889.1"/>
    </source>
</evidence>
<protein>
    <submittedName>
        <fullName evidence="1">Uncharacterized protein</fullName>
    </submittedName>
</protein>
<sequence length="141" mass="14779">MRDLINNIDLKRAISPAAAVADNTPFVSQILDRMGAESVALAIILGAIADADATFAVTLDHGDVANLSDAAAVPADQMNGTLTLAGFDFNADNLIRKLGYLGGKRYVRATITPSNNAGNVFLSAVWILGKNNMRPTANPPV</sequence>